<dbReference type="EMBL" id="BGPR01018357">
    <property type="protein sequence ID" value="GBN78949.1"/>
    <property type="molecule type" value="Genomic_DNA"/>
</dbReference>
<dbReference type="Proteomes" id="UP000499080">
    <property type="component" value="Unassembled WGS sequence"/>
</dbReference>
<organism evidence="1 2">
    <name type="scientific">Araneus ventricosus</name>
    <name type="common">Orbweaver spider</name>
    <name type="synonym">Epeira ventricosa</name>
    <dbReference type="NCBI Taxonomy" id="182803"/>
    <lineage>
        <taxon>Eukaryota</taxon>
        <taxon>Metazoa</taxon>
        <taxon>Ecdysozoa</taxon>
        <taxon>Arthropoda</taxon>
        <taxon>Chelicerata</taxon>
        <taxon>Arachnida</taxon>
        <taxon>Araneae</taxon>
        <taxon>Araneomorphae</taxon>
        <taxon>Entelegynae</taxon>
        <taxon>Araneoidea</taxon>
        <taxon>Araneidae</taxon>
        <taxon>Araneus</taxon>
    </lineage>
</organism>
<reference evidence="1 2" key="1">
    <citation type="journal article" date="2019" name="Sci. Rep.">
        <title>Orb-weaving spider Araneus ventricosus genome elucidates the spidroin gene catalogue.</title>
        <authorList>
            <person name="Kono N."/>
            <person name="Nakamura H."/>
            <person name="Ohtoshi R."/>
            <person name="Moran D.A.P."/>
            <person name="Shinohara A."/>
            <person name="Yoshida Y."/>
            <person name="Fujiwara M."/>
            <person name="Mori M."/>
            <person name="Tomita M."/>
            <person name="Arakawa K."/>
        </authorList>
    </citation>
    <scope>NUCLEOTIDE SEQUENCE [LARGE SCALE GENOMIC DNA]</scope>
</reference>
<comment type="caution">
    <text evidence="1">The sequence shown here is derived from an EMBL/GenBank/DDBJ whole genome shotgun (WGS) entry which is preliminary data.</text>
</comment>
<evidence type="ECO:0000313" key="2">
    <source>
        <dbReference type="Proteomes" id="UP000499080"/>
    </source>
</evidence>
<name>A0A4Y2RUL1_ARAVE</name>
<dbReference type="AlphaFoldDB" id="A0A4Y2RUL1"/>
<proteinExistence type="predicted"/>
<gene>
    <name evidence="1" type="ORF">AVEN_101319_1</name>
</gene>
<evidence type="ECO:0000313" key="1">
    <source>
        <dbReference type="EMBL" id="GBN78949.1"/>
    </source>
</evidence>
<accession>A0A4Y2RUL1</accession>
<keyword evidence="2" id="KW-1185">Reference proteome</keyword>
<sequence>MDFCQKRRKRLNWNKIPLVRNGCNYRSLTAKPNNFECSKFQRKLALTSACVHCAIDSPLLFWVKGGRPLLNNNRRGRALCFPPELAGGAEGSDPEDEIRRFFSPDHSAAILNSERGWLKKDPLLKSISLRAGEGCKYCRLFGSGRNECGNSERLKDLHE</sequence>
<protein>
    <submittedName>
        <fullName evidence="1">Uncharacterized protein</fullName>
    </submittedName>
</protein>